<feature type="transmembrane region" description="Helical" evidence="1">
    <location>
        <begin position="317"/>
        <end position="337"/>
    </location>
</feature>
<dbReference type="OrthoDB" id="307643at2157"/>
<feature type="transmembrane region" description="Helical" evidence="1">
    <location>
        <begin position="198"/>
        <end position="217"/>
    </location>
</feature>
<dbReference type="STRING" id="553467.SAMN04488063_0625"/>
<organism evidence="2 3">
    <name type="scientific">Halopelagius inordinatus</name>
    <dbReference type="NCBI Taxonomy" id="553467"/>
    <lineage>
        <taxon>Archaea</taxon>
        <taxon>Methanobacteriati</taxon>
        <taxon>Methanobacteriota</taxon>
        <taxon>Stenosarchaea group</taxon>
        <taxon>Halobacteria</taxon>
        <taxon>Halobacteriales</taxon>
        <taxon>Haloferacaceae</taxon>
    </lineage>
</organism>
<sequence length="493" mass="52659">MTTGRRRRRRTVGRAAFVTLLVSLAARPVAAHQFASRFDAPVPVEFVAGGAAVAVGVTAAILATGAETPTVRRRVVEVPGAVGRSVSLAARAAFLLAFVWVLVAGLTGPRAAARNFATLFTWVVWLKGVALASVLAGSPWRVLSPWRTLYDALCHLAGGEIRLRSYPETLGHWPALAWFLVLVGITENLTRIPQRPTATAVVVGVYALVSLVCALFFGREWFERGDVFEVLYGLLGRSAPFSVTTRDDGGWTAELRAPWRDCSTPLSTRTLTAFAVAMVYTVTFDGFAESSVYWDIYAGVREAFGAGPEVSVVLYEAGLFGFLVAYLAVAVAVARLVRAARGQSGRDATVSATGAEPDGGRLDAATVAFGGTILPVAAAYEVAHNYGFVATYLGRLPTLSGFESFDPLWWLSVPLFWLSQVAFVVAGHVVAVVAAVAAVRRLLTARRPASGDRFEETRALTKRWTVLAQAPLVALMVGYTALSLWVVSLPVAG</sequence>
<keyword evidence="1" id="KW-0812">Transmembrane</keyword>
<feature type="transmembrane region" description="Helical" evidence="1">
    <location>
        <begin position="464"/>
        <end position="487"/>
    </location>
</feature>
<dbReference type="EMBL" id="FOOQ01000001">
    <property type="protein sequence ID" value="SFF87745.1"/>
    <property type="molecule type" value="Genomic_DNA"/>
</dbReference>
<evidence type="ECO:0000313" key="3">
    <source>
        <dbReference type="Proteomes" id="UP000198876"/>
    </source>
</evidence>
<gene>
    <name evidence="2" type="ORF">SAMN04488063_0625</name>
</gene>
<dbReference type="AlphaFoldDB" id="A0A1I2M899"/>
<feature type="transmembrane region" description="Helical" evidence="1">
    <location>
        <begin position="88"/>
        <end position="107"/>
    </location>
</feature>
<feature type="transmembrane region" description="Helical" evidence="1">
    <location>
        <begin position="170"/>
        <end position="186"/>
    </location>
</feature>
<keyword evidence="3" id="KW-1185">Reference proteome</keyword>
<reference evidence="3" key="1">
    <citation type="submission" date="2016-10" db="EMBL/GenBank/DDBJ databases">
        <authorList>
            <person name="Varghese N."/>
            <person name="Submissions S."/>
        </authorList>
    </citation>
    <scope>NUCLEOTIDE SEQUENCE [LARGE SCALE GENOMIC DNA]</scope>
    <source>
        <strain evidence="3">CGMCC 1.7739</strain>
    </source>
</reference>
<feature type="transmembrane region" description="Helical" evidence="1">
    <location>
        <begin position="119"/>
        <end position="137"/>
    </location>
</feature>
<protein>
    <submittedName>
        <fullName evidence="2">Uncharacterized protein</fullName>
    </submittedName>
</protein>
<dbReference type="Proteomes" id="UP000198876">
    <property type="component" value="Unassembled WGS sequence"/>
</dbReference>
<keyword evidence="1" id="KW-0472">Membrane</keyword>
<accession>A0A1I2M899</accession>
<proteinExistence type="predicted"/>
<evidence type="ECO:0000313" key="2">
    <source>
        <dbReference type="EMBL" id="SFF87745.1"/>
    </source>
</evidence>
<keyword evidence="1" id="KW-1133">Transmembrane helix</keyword>
<name>A0A1I2M899_9EURY</name>
<dbReference type="RefSeq" id="WP_092888230.1">
    <property type="nucleotide sequence ID" value="NZ_FOOQ01000001.1"/>
</dbReference>
<evidence type="ECO:0000256" key="1">
    <source>
        <dbReference type="SAM" id="Phobius"/>
    </source>
</evidence>
<feature type="transmembrane region" description="Helical" evidence="1">
    <location>
        <begin position="47"/>
        <end position="67"/>
    </location>
</feature>
<feature type="transmembrane region" description="Helical" evidence="1">
    <location>
        <begin position="415"/>
        <end position="443"/>
    </location>
</feature>